<organism evidence="3 4">
    <name type="scientific">Aureibacter tunicatorum</name>
    <dbReference type="NCBI Taxonomy" id="866807"/>
    <lineage>
        <taxon>Bacteria</taxon>
        <taxon>Pseudomonadati</taxon>
        <taxon>Bacteroidota</taxon>
        <taxon>Cytophagia</taxon>
        <taxon>Cytophagales</taxon>
        <taxon>Persicobacteraceae</taxon>
        <taxon>Aureibacter</taxon>
    </lineage>
</organism>
<dbReference type="Pfam" id="PF07676">
    <property type="entry name" value="PD40"/>
    <property type="match status" value="1"/>
</dbReference>
<comment type="similarity">
    <text evidence="1">Belongs to the TolB family.</text>
</comment>
<dbReference type="Gene3D" id="2.120.10.30">
    <property type="entry name" value="TolB, C-terminal domain"/>
    <property type="match status" value="1"/>
</dbReference>
<evidence type="ECO:0000256" key="1">
    <source>
        <dbReference type="ARBA" id="ARBA00009820"/>
    </source>
</evidence>
<dbReference type="EMBL" id="JAVDQD010000001">
    <property type="protein sequence ID" value="MDR6237220.1"/>
    <property type="molecule type" value="Genomic_DNA"/>
</dbReference>
<dbReference type="PANTHER" id="PTHR36842">
    <property type="entry name" value="PROTEIN TOLB HOMOLOG"/>
    <property type="match status" value="1"/>
</dbReference>
<evidence type="ECO:0000256" key="2">
    <source>
        <dbReference type="SAM" id="Coils"/>
    </source>
</evidence>
<dbReference type="SUPFAM" id="SSF82171">
    <property type="entry name" value="DPP6 N-terminal domain-like"/>
    <property type="match status" value="1"/>
</dbReference>
<protein>
    <submittedName>
        <fullName evidence="3">Tol biopolymer transport system component</fullName>
    </submittedName>
</protein>
<dbReference type="Proteomes" id="UP001185092">
    <property type="component" value="Unassembled WGS sequence"/>
</dbReference>
<proteinExistence type="inferred from homology"/>
<dbReference type="PANTHER" id="PTHR36842:SF1">
    <property type="entry name" value="PROTEIN TOLB"/>
    <property type="match status" value="1"/>
</dbReference>
<name>A0AAE4BQY5_9BACT</name>
<dbReference type="RefSeq" id="WP_309936666.1">
    <property type="nucleotide sequence ID" value="NZ_AP025305.1"/>
</dbReference>
<dbReference type="InterPro" id="IPR011042">
    <property type="entry name" value="6-blade_b-propeller_TolB-like"/>
</dbReference>
<comment type="caution">
    <text evidence="3">The sequence shown here is derived from an EMBL/GenBank/DDBJ whole genome shotgun (WGS) entry which is preliminary data.</text>
</comment>
<evidence type="ECO:0000313" key="4">
    <source>
        <dbReference type="Proteomes" id="UP001185092"/>
    </source>
</evidence>
<sequence>MTSISSSFAQGRGPNDFGKNRVQYKQKKWKFYSGQNFDVYFYDGDKSAKDALEYLEQHFEKLTDLLGYAPYMKVKVFLYNSVSDLQESNAGLNRDKYTINGETEFVRTYVEIAHPGTKAEFEEVLRYNSANILLNDMMFGGSFVDAFKGSYLKTLPDWFVDGAAQYYAAGWNVKMDDYIRDLIKSNQGKPIRLETYQDEEGVLVGQSVWNYIAETYGRSSIANILNLTRIIKNEQKGISNTLGVPYEEFLQGWAEYYFDLTKSMKSQYTSLDDKEKPFVVNRKEGKYTDIELSPDESKIAIAYNHLGFHKVTVTDLASGRTKTVFKNGEKYLDQDFDPKYPLISWKDDNTLGIIAPEYGQMAIWMYDAASSKKFKRVLPKIDQVNDFDLYKGKAQIGILSAEREGNTDLYVLSLKRFSLRRLNNDPYDEVSPRFLPNSKAFVFSSNRSTDSLNVKVKNFDLQDIGDNFNVFLYSIDTSKNHLTALTNFSGTVKMIKPINENSFLYVSDQQGVGNLYKFDIPRRVGSQLTNFDLSIKTYDYNESNGQLYFTLNTINRENIYQSPLDLNQTKYSMQTGRAQVLQAKSVAKRLEQRRRQAIKDSLDALENQIKELDFQLLRNKKDSIRKSVEKPSVNNSDTLAVSNDSLNLEKVNFIPEVATTEKKDTVNTALVNTDDYKFDRDVVAQTKKRKSFLTRYRLIREESRILGPYPYENRFRTDHLGVSLAIDPYLGFGLDLNVQMNDLLEDHKFLGGLFVNLSFDGGELFGEYQYLKHRVDFKAKFYRKFLPLILDPIEMQKYKLNRFLVGASVPFTNFFRFEVNPFIETTHFVKHEYNPVASSFNDQDVLYGGSEFAFVWDNTVVKGFNLMQGTKARASIEYHSAFSSEPLSFGKFSLDLINYQKVHKEITLASRLFYGRFFGDSKKPFLLGGVDNWIGSRTDLGNTEDPSQPFYYNSEHPNNNLLFMEYVMGLRGFDYNAINGSNVILFSTELRLPLGLYFSKGQRIESNFFRNLQFVGFVDVGSAWNGSAFWPSENTINMEEIESGSIKVKIKKFQTPWLSSYGVGFRSAVLGYHTKLDVAWPVESYKVQKPRVTVSFGYDF</sequence>
<evidence type="ECO:0000313" key="3">
    <source>
        <dbReference type="EMBL" id="MDR6237220.1"/>
    </source>
</evidence>
<keyword evidence="2" id="KW-0175">Coiled coil</keyword>
<feature type="coiled-coil region" evidence="2">
    <location>
        <begin position="580"/>
        <end position="622"/>
    </location>
</feature>
<dbReference type="InterPro" id="IPR011659">
    <property type="entry name" value="WD40"/>
</dbReference>
<reference evidence="3" key="1">
    <citation type="submission" date="2023-07" db="EMBL/GenBank/DDBJ databases">
        <title>Genomic Encyclopedia of Type Strains, Phase IV (KMG-IV): sequencing the most valuable type-strain genomes for metagenomic binning, comparative biology and taxonomic classification.</title>
        <authorList>
            <person name="Goeker M."/>
        </authorList>
    </citation>
    <scope>NUCLEOTIDE SEQUENCE</scope>
    <source>
        <strain evidence="3">DSM 26174</strain>
    </source>
</reference>
<accession>A0AAE4BQY5</accession>
<dbReference type="AlphaFoldDB" id="A0AAE4BQY5"/>
<gene>
    <name evidence="3" type="ORF">HNQ88_000196</name>
</gene>
<keyword evidence="4" id="KW-1185">Reference proteome</keyword>
<dbReference type="Gene3D" id="2.40.160.50">
    <property type="entry name" value="membrane protein fhac: a member of the omp85/tpsb transporter family"/>
    <property type="match status" value="1"/>
</dbReference>